<dbReference type="SMART" id="SM00973">
    <property type="entry name" value="Sec63"/>
    <property type="match status" value="1"/>
</dbReference>
<protein>
    <submittedName>
        <fullName evidence="7">DEAD/DEAH box helicase</fullName>
    </submittedName>
</protein>
<dbReference type="InterPro" id="IPR011545">
    <property type="entry name" value="DEAD/DEAH_box_helicase_dom"/>
</dbReference>
<dbReference type="Pfam" id="PF00270">
    <property type="entry name" value="DEAD"/>
    <property type="match status" value="1"/>
</dbReference>
<dbReference type="Pfam" id="PF02889">
    <property type="entry name" value="Sec63"/>
    <property type="match status" value="1"/>
</dbReference>
<dbReference type="InterPro" id="IPR001650">
    <property type="entry name" value="Helicase_C-like"/>
</dbReference>
<feature type="domain" description="Helicase C-terminal" evidence="6">
    <location>
        <begin position="452"/>
        <end position="656"/>
    </location>
</feature>
<dbReference type="Gene3D" id="3.40.50.300">
    <property type="entry name" value="P-loop containing nucleotide triphosphate hydrolases"/>
    <property type="match status" value="2"/>
</dbReference>
<dbReference type="InterPro" id="IPR050474">
    <property type="entry name" value="Hel308_SKI2-like"/>
</dbReference>
<keyword evidence="4" id="KW-0067">ATP-binding</keyword>
<evidence type="ECO:0000313" key="8">
    <source>
        <dbReference type="Proteomes" id="UP000018320"/>
    </source>
</evidence>
<dbReference type="GO" id="GO:0005524">
    <property type="term" value="F:ATP binding"/>
    <property type="evidence" value="ECO:0007669"/>
    <property type="project" value="UniProtKB-KW"/>
</dbReference>
<dbReference type="InterPro" id="IPR027417">
    <property type="entry name" value="P-loop_NTPase"/>
</dbReference>
<dbReference type="VEuPathDB" id="GiardiaDB:DHA2_153440"/>
<dbReference type="PROSITE" id="PS51194">
    <property type="entry name" value="HELICASE_CTER"/>
    <property type="match status" value="1"/>
</dbReference>
<dbReference type="SUPFAM" id="SSF158702">
    <property type="entry name" value="Sec63 N-terminal domain-like"/>
    <property type="match status" value="1"/>
</dbReference>
<keyword evidence="1" id="KW-0547">Nucleotide-binding</keyword>
<keyword evidence="3 7" id="KW-0347">Helicase</keyword>
<sequence>MQLLQLSLATLANSLSFFKGKISPSLMTSFITQSPGIHKASKVLFLLERILGPQDDEELYLAITDVLAALNKESKDIGVSYLVNVFGDVDPDAAALIGDLLDAAFECQIELAELLDQGMINREKDQKKQCPPDAHLSSILCNEVRQYFSDFLTSDTLPHGQLSLPGPISNKLTGSDECALVALPPPEPTITAYGNRTEYSLLWETKHANETVSITSVLARLQMDLAFGRVYGSITTFNSVQMRVVDPIFNGGNTLVAAPTGAGKTNIALWAMICLLHTSRYKCRPAQLVVYVAPLKALVHEILSQLESSFQRLPKEYTATICEYTGEESISLNTISSLLHCPQTTTALVILVATPEKLDVFTSKLTGEDFQLIRNRLALIVFDELHLIGDHTRGSVIEELVLRFHRHYQEAMLLALSATIPNVQQIADFLRCASSNTLAFDSSYRAVSLRVTVCELHYKHSEESYLRTTREGFLHSIIPKQLSKGSILLFTHTRRDAERLAIQLQAKLDTTNYSNAYAEKSRNKRLYSLLSTNSAVLFHHAGLTRTDRYLVEELFAEKRISILVSTATLAWGVNMPAHTVIILGTKVYADSCWEDLSFADILQMAGRAGRPSFDTNGECFIIPSANDAYRCLTIFSNRFNIESSFLTSHTALEKLSKLIITEAFLSAHVFVDELVQIVQSSLFAVQLFERLPNSLNGSQIITDIVSTLLDCCCDVSLLEKKLDDSCSHLLQYHPTPLAQLCVKYYVSPFTIVRSNAVLSQSPIDSIQQALLLIAMSHEYASIFVRADEGFELTSLEEYTPIRYPPFVTNQGLGKICLLLQVYISTGPCYGTTSVAFSSLSLMSDYASIIASAPRITGCLRELACLLIQSKSHQALTRLYCMLQSRCWPAFLFVREVLSNPLFKFDFLSPECILWIEQLELKQFSPNVLRRLTVDQLSQIIVSPDDRTPLDKRQLSHLRTAIVGYPILRGKIVTLCQLDPKHYEVRFHCCLIGSQTILRCSEQTFSLHCVIEAEEKTLKAISLSIRLNEELDVTLRFSATAELWVCNMHLYLEELLFATSSIRIDLVSADPNKSFVAGVSIKEYSGNEISAITAHVETTIANLGRASGLSSGSDSVFIAGNCLYLQQAEMLSSILSFIRDVSASYKVDALIVGSVGGISGQLARENNIPYMNTCTAYNEIDKLFTRPTAIIIPSIAELAEPIGYVLELFLMKLIRKNTNLPILVISFSIILADHSIAALSLFLNSKSFVINGPDNLFTQTVPSHAYTVSPSTLCDDPSSVHNVYEALHIIDDDPEVSMLTPFFLCQFLMICATTGTIYITRNECITSATKGTNIQYLKSQLYTADGLFMLISEHFQDFYDKGFDYIAESIITTDISQSYLYFSFSILPGQYLNYKTMVNYHPKPEKEDLLREEDAMLDRLSDWISEELIALEKNATALFRAWKDDSHGMDCSFNTLNSFSCLSMVTTRLCIVLDADREQLAKSSWFLALSQSIHNLSLLLLCASGVYGNELTNYIQYEKALSSQKDLDIEKAILKILASMVDACAESRVYALLVALTSLALRVHKSGDQAVLEDTILSGQLERLLRNTLLINLHT</sequence>
<dbReference type="CDD" id="cd18795">
    <property type="entry name" value="SF2_C_Ski2"/>
    <property type="match status" value="1"/>
</dbReference>
<dbReference type="SUPFAM" id="SSF52540">
    <property type="entry name" value="P-loop containing nucleoside triphosphate hydrolases"/>
    <property type="match status" value="1"/>
</dbReference>
<keyword evidence="2" id="KW-0378">Hydrolase</keyword>
<organism evidence="7 8">
    <name type="scientific">Giardia intestinalis</name>
    <name type="common">Giardia lamblia</name>
    <dbReference type="NCBI Taxonomy" id="5741"/>
    <lineage>
        <taxon>Eukaryota</taxon>
        <taxon>Metamonada</taxon>
        <taxon>Diplomonadida</taxon>
        <taxon>Hexamitidae</taxon>
        <taxon>Giardiinae</taxon>
        <taxon>Giardia</taxon>
    </lineage>
</organism>
<name>V6TFJ4_GIAIN</name>
<evidence type="ECO:0000259" key="5">
    <source>
        <dbReference type="PROSITE" id="PS51192"/>
    </source>
</evidence>
<evidence type="ECO:0000256" key="2">
    <source>
        <dbReference type="ARBA" id="ARBA00022801"/>
    </source>
</evidence>
<dbReference type="InterPro" id="IPR004179">
    <property type="entry name" value="Sec63-dom"/>
</dbReference>
<dbReference type="CDD" id="cd17921">
    <property type="entry name" value="DEXHc_Ski2"/>
    <property type="match status" value="1"/>
</dbReference>
<dbReference type="PROSITE" id="PS51192">
    <property type="entry name" value="HELICASE_ATP_BIND_1"/>
    <property type="match status" value="1"/>
</dbReference>
<dbReference type="GO" id="GO:0016787">
    <property type="term" value="F:hydrolase activity"/>
    <property type="evidence" value="ECO:0007669"/>
    <property type="project" value="UniProtKB-KW"/>
</dbReference>
<evidence type="ECO:0000256" key="1">
    <source>
        <dbReference type="ARBA" id="ARBA00022741"/>
    </source>
</evidence>
<dbReference type="VEuPathDB" id="GiardiaDB:QR46_3275"/>
<dbReference type="EMBL" id="AHGT01000072">
    <property type="protein sequence ID" value="ESU35680.1"/>
    <property type="molecule type" value="Genomic_DNA"/>
</dbReference>
<dbReference type="SMART" id="SM00490">
    <property type="entry name" value="HELICc"/>
    <property type="match status" value="1"/>
</dbReference>
<feature type="domain" description="Helicase ATP-binding" evidence="5">
    <location>
        <begin position="245"/>
        <end position="438"/>
    </location>
</feature>
<dbReference type="SMART" id="SM00487">
    <property type="entry name" value="DEXDc"/>
    <property type="match status" value="1"/>
</dbReference>
<dbReference type="Pfam" id="PF00271">
    <property type="entry name" value="Helicase_C"/>
    <property type="match status" value="1"/>
</dbReference>
<dbReference type="Proteomes" id="UP000018320">
    <property type="component" value="Unassembled WGS sequence"/>
</dbReference>
<accession>V6TFJ4</accession>
<evidence type="ECO:0000256" key="3">
    <source>
        <dbReference type="ARBA" id="ARBA00022806"/>
    </source>
</evidence>
<reference evidence="8" key="1">
    <citation type="submission" date="2012-02" db="EMBL/GenBank/DDBJ databases">
        <title>Genome sequencing of Giardia lamblia Genotypes A2 and B isolates (DH and GS) and comparative analysis with the genomes of Genotypes A1 and E (WB and Pig).</title>
        <authorList>
            <person name="Adam R."/>
            <person name="Dahlstrom E."/>
            <person name="Martens C."/>
            <person name="Bruno D."/>
            <person name="Barbian K."/>
            <person name="Porcella S.F."/>
            <person name="Nash T."/>
        </authorList>
    </citation>
    <scope>NUCLEOTIDE SEQUENCE</scope>
    <source>
        <strain evidence="8">DH</strain>
    </source>
</reference>
<reference evidence="7 8" key="2">
    <citation type="journal article" date="2013" name="Genome Biol. Evol.">
        <title>Genome sequencing of Giardia lamblia genotypes A2 and B isolates (DH and GS) and comparative analysis with the genomes of genotypes A1 and E (WB and Pig).</title>
        <authorList>
            <person name="Adam R.D."/>
            <person name="Dahlstrom E.W."/>
            <person name="Martens C.A."/>
            <person name="Bruno D.P."/>
            <person name="Barbian K.D."/>
            <person name="Ricklefs S.M."/>
            <person name="Hernandez M.M."/>
            <person name="Narla N.P."/>
            <person name="Patel R.B."/>
            <person name="Porcella S.F."/>
            <person name="Nash T.E."/>
        </authorList>
    </citation>
    <scope>NUCLEOTIDE SEQUENCE [LARGE SCALE GENOMIC DNA]</scope>
    <source>
        <strain evidence="7 8">DH</strain>
    </source>
</reference>
<dbReference type="Gene3D" id="1.10.3380.10">
    <property type="entry name" value="Sec63 N-terminal domain-like domain"/>
    <property type="match status" value="1"/>
</dbReference>
<dbReference type="PANTHER" id="PTHR47961">
    <property type="entry name" value="DNA POLYMERASE THETA, PUTATIVE (AFU_ORTHOLOGUE AFUA_1G05260)-RELATED"/>
    <property type="match status" value="1"/>
</dbReference>
<dbReference type="InterPro" id="IPR014001">
    <property type="entry name" value="Helicase_ATP-bd"/>
</dbReference>
<evidence type="ECO:0000313" key="7">
    <source>
        <dbReference type="EMBL" id="ESU35680.1"/>
    </source>
</evidence>
<proteinExistence type="predicted"/>
<dbReference type="VEuPathDB" id="GiardiaDB:GL50803_009352"/>
<evidence type="ECO:0000256" key="4">
    <source>
        <dbReference type="ARBA" id="ARBA00022840"/>
    </source>
</evidence>
<dbReference type="GO" id="GO:0005634">
    <property type="term" value="C:nucleus"/>
    <property type="evidence" value="ECO:0007669"/>
    <property type="project" value="TreeGrafter"/>
</dbReference>
<comment type="caution">
    <text evidence="7">The sequence shown here is derived from an EMBL/GenBank/DDBJ whole genome shotgun (WGS) entry which is preliminary data.</text>
</comment>
<dbReference type="PANTHER" id="PTHR47961:SF4">
    <property type="entry name" value="ACTIVATING SIGNAL COINTEGRATOR 1 COMPLEX SUBUNIT 3"/>
    <property type="match status" value="1"/>
</dbReference>
<gene>
    <name evidence="7" type="ORF">DHA2_153440</name>
</gene>
<dbReference type="GO" id="GO:0003676">
    <property type="term" value="F:nucleic acid binding"/>
    <property type="evidence" value="ECO:0007669"/>
    <property type="project" value="InterPro"/>
</dbReference>
<evidence type="ECO:0000259" key="6">
    <source>
        <dbReference type="PROSITE" id="PS51194"/>
    </source>
</evidence>
<dbReference type="VEuPathDB" id="GiardiaDB:GL50581_1612"/>
<dbReference type="GO" id="GO:0004386">
    <property type="term" value="F:helicase activity"/>
    <property type="evidence" value="ECO:0007669"/>
    <property type="project" value="UniProtKB-KW"/>
</dbReference>